<name>A7SF40_NEMVE</name>
<keyword evidence="3 6" id="KW-0812">Transmembrane</keyword>
<evidence type="ECO:0000313" key="8">
    <source>
        <dbReference type="Proteomes" id="UP000001593"/>
    </source>
</evidence>
<comment type="subcellular location">
    <subcellularLocation>
        <location evidence="1">Membrane</location>
        <topology evidence="1">Multi-pass membrane protein</topology>
    </subcellularLocation>
</comment>
<organism evidence="7 8">
    <name type="scientific">Nematostella vectensis</name>
    <name type="common">Starlet sea anemone</name>
    <dbReference type="NCBI Taxonomy" id="45351"/>
    <lineage>
        <taxon>Eukaryota</taxon>
        <taxon>Metazoa</taxon>
        <taxon>Cnidaria</taxon>
        <taxon>Anthozoa</taxon>
        <taxon>Hexacorallia</taxon>
        <taxon>Actiniaria</taxon>
        <taxon>Edwardsiidae</taxon>
        <taxon>Nematostella</taxon>
    </lineage>
</organism>
<dbReference type="Pfam" id="PF07851">
    <property type="entry name" value="TMEM120A-B"/>
    <property type="match status" value="1"/>
</dbReference>
<evidence type="ECO:0000256" key="1">
    <source>
        <dbReference type="ARBA" id="ARBA00004141"/>
    </source>
</evidence>
<gene>
    <name evidence="7" type="ORF">NEMVEDRAFT_v1g116021</name>
</gene>
<dbReference type="PANTHER" id="PTHR21433:SF0">
    <property type="entry name" value="TRANSMEMBRANE PROTEIN 120 HOMOLOG"/>
    <property type="match status" value="1"/>
</dbReference>
<accession>A7SF40</accession>
<dbReference type="OMA" id="IFNYRIT"/>
<dbReference type="InterPro" id="IPR012926">
    <property type="entry name" value="TMEM120A/B"/>
</dbReference>
<dbReference type="GO" id="GO:0016020">
    <property type="term" value="C:membrane"/>
    <property type="evidence" value="ECO:0007669"/>
    <property type="project" value="UniProtKB-SubCell"/>
</dbReference>
<dbReference type="EMBL" id="DS469641">
    <property type="protein sequence ID" value="EDO37686.1"/>
    <property type="molecule type" value="Genomic_DNA"/>
</dbReference>
<protein>
    <submittedName>
        <fullName evidence="7">Uncharacterized protein</fullName>
    </submittedName>
</protein>
<feature type="transmembrane region" description="Helical" evidence="6">
    <location>
        <begin position="12"/>
        <end position="30"/>
    </location>
</feature>
<evidence type="ECO:0000256" key="5">
    <source>
        <dbReference type="ARBA" id="ARBA00023136"/>
    </source>
</evidence>
<dbReference type="KEGG" id="nve:5509238"/>
<sequence length="63" mass="7588">RLEYKDNYETFKLKMTVLCLVFAFSNLYIFNYRITDSIFHGILVWYYSTLTLQEHILIANGSR</sequence>
<comment type="similarity">
    <text evidence="2">Belongs to the TMEM120 family.</text>
</comment>
<evidence type="ECO:0000313" key="7">
    <source>
        <dbReference type="EMBL" id="EDO37686.1"/>
    </source>
</evidence>
<dbReference type="InParanoid" id="A7SF40"/>
<dbReference type="Proteomes" id="UP000001593">
    <property type="component" value="Unassembled WGS sequence"/>
</dbReference>
<dbReference type="eggNOG" id="KOG4758">
    <property type="taxonomic scope" value="Eukaryota"/>
</dbReference>
<reference evidence="7 8" key="1">
    <citation type="journal article" date="2007" name="Science">
        <title>Sea anemone genome reveals ancestral eumetazoan gene repertoire and genomic organization.</title>
        <authorList>
            <person name="Putnam N.H."/>
            <person name="Srivastava M."/>
            <person name="Hellsten U."/>
            <person name="Dirks B."/>
            <person name="Chapman J."/>
            <person name="Salamov A."/>
            <person name="Terry A."/>
            <person name="Shapiro H."/>
            <person name="Lindquist E."/>
            <person name="Kapitonov V.V."/>
            <person name="Jurka J."/>
            <person name="Genikhovich G."/>
            <person name="Grigoriev I.V."/>
            <person name="Lucas S.M."/>
            <person name="Steele R.E."/>
            <person name="Finnerty J.R."/>
            <person name="Technau U."/>
            <person name="Martindale M.Q."/>
            <person name="Rokhsar D.S."/>
        </authorList>
    </citation>
    <scope>NUCLEOTIDE SEQUENCE [LARGE SCALE GENOMIC DNA]</scope>
    <source>
        <strain evidence="8">CH2 X CH6</strain>
    </source>
</reference>
<dbReference type="AlphaFoldDB" id="A7SF40"/>
<dbReference type="PANTHER" id="PTHR21433">
    <property type="entry name" value="TRANSMEMBRANE PROTEIN INDUCED BY TUMOR NECROSIS FACTOR ALPHA"/>
    <property type="match status" value="1"/>
</dbReference>
<evidence type="ECO:0000256" key="3">
    <source>
        <dbReference type="ARBA" id="ARBA00022692"/>
    </source>
</evidence>
<keyword evidence="8" id="KW-1185">Reference proteome</keyword>
<keyword evidence="4 6" id="KW-1133">Transmembrane helix</keyword>
<evidence type="ECO:0000256" key="6">
    <source>
        <dbReference type="SAM" id="Phobius"/>
    </source>
</evidence>
<feature type="non-terminal residue" evidence="7">
    <location>
        <position position="1"/>
    </location>
</feature>
<evidence type="ECO:0000256" key="4">
    <source>
        <dbReference type="ARBA" id="ARBA00022989"/>
    </source>
</evidence>
<dbReference type="PhylomeDB" id="A7SF40"/>
<keyword evidence="5 6" id="KW-0472">Membrane</keyword>
<dbReference type="HOGENOM" id="CLU_2892500_0_0_1"/>
<proteinExistence type="inferred from homology"/>
<evidence type="ECO:0000256" key="2">
    <source>
        <dbReference type="ARBA" id="ARBA00009700"/>
    </source>
</evidence>